<dbReference type="Pfam" id="PF14517">
    <property type="entry name" value="Tachylectin"/>
    <property type="match status" value="1"/>
</dbReference>
<accession>A0A1H9C4C0</accession>
<evidence type="ECO:0000313" key="2">
    <source>
        <dbReference type="EMBL" id="SEP95944.1"/>
    </source>
</evidence>
<protein>
    <submittedName>
        <fullName evidence="2">Tachylectin</fullName>
    </submittedName>
</protein>
<dbReference type="EMBL" id="FOFV01000001">
    <property type="protein sequence ID" value="SEP95944.1"/>
    <property type="molecule type" value="Genomic_DNA"/>
</dbReference>
<evidence type="ECO:0000259" key="1">
    <source>
        <dbReference type="Pfam" id="PF14517"/>
    </source>
</evidence>
<dbReference type="Gene3D" id="2.115.10.10">
    <property type="entry name" value="Tachylectin 2"/>
    <property type="match status" value="2"/>
</dbReference>
<dbReference type="Proteomes" id="UP000199503">
    <property type="component" value="Unassembled WGS sequence"/>
</dbReference>
<dbReference type="AlphaFoldDB" id="A0A1H9C4C0"/>
<feature type="domain" description="Tachylectin 2" evidence="1">
    <location>
        <begin position="27"/>
        <end position="247"/>
    </location>
</feature>
<keyword evidence="3" id="KW-1185">Reference proteome</keyword>
<sequence length="286" mass="31271">MPGPSTTLSSRYGLAPVYPCGTTGNLFLFEHSTPATGTFAWGQSYQIGAGWQGRVIAGPSGWMFSITTGGELRVLHYNGTGWDLLNGSQYLVLGQGWNYTAANTRNRITVDEDGVIYTLDAAGNLKAHYFNFTTQQWAVQGALLETGLTQYNAIVATSRGVVYARNAGGAMYRYYIDFWSGATATWVKPVSTVTTGWQNLKHLSSAGGETFYAVNQNNGNLLWYSYNPVTKVWKNAKIIGSGWNSEQDVVVQSNICSRFPWDTACNSFGMQDGGAVITRLNQVKKN</sequence>
<gene>
    <name evidence="2" type="ORF">SAMN04488000_101802</name>
</gene>
<name>A0A1H9C4C0_9PSEU</name>
<reference evidence="3" key="1">
    <citation type="submission" date="2016-10" db="EMBL/GenBank/DDBJ databases">
        <authorList>
            <person name="Varghese N."/>
            <person name="Submissions S."/>
        </authorList>
    </citation>
    <scope>NUCLEOTIDE SEQUENCE [LARGE SCALE GENOMIC DNA]</scope>
    <source>
        <strain evidence="3">DSM 44437</strain>
    </source>
</reference>
<dbReference type="InterPro" id="IPR023294">
    <property type="entry name" value="Tachylectin2"/>
</dbReference>
<evidence type="ECO:0000313" key="3">
    <source>
        <dbReference type="Proteomes" id="UP000199503"/>
    </source>
</evidence>
<organism evidence="2 3">
    <name type="scientific">Lentzea albida</name>
    <dbReference type="NCBI Taxonomy" id="65499"/>
    <lineage>
        <taxon>Bacteria</taxon>
        <taxon>Bacillati</taxon>
        <taxon>Actinomycetota</taxon>
        <taxon>Actinomycetes</taxon>
        <taxon>Pseudonocardiales</taxon>
        <taxon>Pseudonocardiaceae</taxon>
        <taxon>Lentzea</taxon>
    </lineage>
</organism>
<dbReference type="RefSeq" id="WP_089909419.1">
    <property type="nucleotide sequence ID" value="NZ_FOFV01000001.1"/>
</dbReference>
<dbReference type="STRING" id="65499.SAMN04488000_101802"/>
<dbReference type="SUPFAM" id="SSF89372">
    <property type="entry name" value="Fucose-specific lectin"/>
    <property type="match status" value="1"/>
</dbReference>
<dbReference type="OrthoDB" id="3660483at2"/>
<proteinExistence type="predicted"/>